<dbReference type="eggNOG" id="KOG0254">
    <property type="taxonomic scope" value="Eukaryota"/>
</dbReference>
<sequence length="516" mass="56390">MARGGLEAADGHSYGGSLTAAVMAICLMAASCGLVFGYHVGVAGGVTQMESFLNKFFPEVVSGMKSAKRDAYCMYDNQLLTAFTSSMYIGSSLSSLVASRVTMASRVTRRVGRQSVMLIGGVLFLFGSIINAGAVTVSMLIMGQMLLGFGVGFTTQAAPLYLAETSPPRWRGAFTIAYHIFVCIGSVIANMVNYLTNSMPYWGWRISLGVAAIPAIIIIVGALLVTDSPSSLVLRGEPDKARVSLQHIRGSDANIEAEFKDIVCAVEEACQNEQGAFKRLCNKRYRPYAVMMVAIPVFFQLTGMIVVFVFAPVLFRTVGFSSQKAILGSAIVNLVTLCAVITSTFVVDRYGRRSLFLIGGISMIIFQVAVSWILAEHLGKHNAVTMARSYAMGVLVLMCLYTFSLGLSWDSLKWVILSEIHPVETRSVGQAISMTIAFVLYFIQAQVFTTLLCNLKFGIFLFFAGWVLAMTAFIVVLLPETKGVPLEAMRAVWARHWYWKRFFLQDINKHDLSSTG</sequence>
<dbReference type="PROSITE" id="PS00217">
    <property type="entry name" value="SUGAR_TRANSPORT_2"/>
    <property type="match status" value="1"/>
</dbReference>
<gene>
    <name evidence="12" type="ORF">SORBI_3006G003600</name>
</gene>
<keyword evidence="8 10" id="KW-0472">Membrane</keyword>
<evidence type="ECO:0000256" key="4">
    <source>
        <dbReference type="ARBA" id="ARBA00022597"/>
    </source>
</evidence>
<dbReference type="PANTHER" id="PTHR23500:SF530">
    <property type="entry name" value="MAJOR FACILITATOR SUPERFAMILY (MFS) PROFILE DOMAIN-CONTAINING PROTEIN"/>
    <property type="match status" value="1"/>
</dbReference>
<evidence type="ECO:0000313" key="12">
    <source>
        <dbReference type="EMBL" id="EES11734.1"/>
    </source>
</evidence>
<dbReference type="InterPro" id="IPR003663">
    <property type="entry name" value="Sugar/inositol_transpt"/>
</dbReference>
<dbReference type="InterPro" id="IPR005829">
    <property type="entry name" value="Sugar_transporter_CS"/>
</dbReference>
<dbReference type="Proteomes" id="UP000000768">
    <property type="component" value="Chromosome 6"/>
</dbReference>
<feature type="transmembrane region" description="Helical" evidence="10">
    <location>
        <begin position="141"/>
        <end position="163"/>
    </location>
</feature>
<evidence type="ECO:0000259" key="11">
    <source>
        <dbReference type="PROSITE" id="PS50850"/>
    </source>
</evidence>
<evidence type="ECO:0000256" key="9">
    <source>
        <dbReference type="RuleBase" id="RU003346"/>
    </source>
</evidence>
<dbReference type="PANTHER" id="PTHR23500">
    <property type="entry name" value="SOLUTE CARRIER FAMILY 2, FACILITATED GLUCOSE TRANSPORTER"/>
    <property type="match status" value="1"/>
</dbReference>
<dbReference type="InterPro" id="IPR036259">
    <property type="entry name" value="MFS_trans_sf"/>
</dbReference>
<dbReference type="InterPro" id="IPR044778">
    <property type="entry name" value="MFS_STP/MST-like_plant"/>
</dbReference>
<comment type="similarity">
    <text evidence="2 9">Belongs to the major facilitator superfamily. Sugar transporter (TC 2.A.1.1) family.</text>
</comment>
<reference evidence="12 13" key="1">
    <citation type="journal article" date="2009" name="Nature">
        <title>The Sorghum bicolor genome and the diversification of grasses.</title>
        <authorList>
            <person name="Paterson A.H."/>
            <person name="Bowers J.E."/>
            <person name="Bruggmann R."/>
            <person name="Dubchak I."/>
            <person name="Grimwood J."/>
            <person name="Gundlach H."/>
            <person name="Haberer G."/>
            <person name="Hellsten U."/>
            <person name="Mitros T."/>
            <person name="Poliakov A."/>
            <person name="Schmutz J."/>
            <person name="Spannagl M."/>
            <person name="Tang H."/>
            <person name="Wang X."/>
            <person name="Wicker T."/>
            <person name="Bharti A.K."/>
            <person name="Chapman J."/>
            <person name="Feltus F.A."/>
            <person name="Gowik U."/>
            <person name="Grigoriev I.V."/>
            <person name="Lyons E."/>
            <person name="Maher C.A."/>
            <person name="Martis M."/>
            <person name="Narechania A."/>
            <person name="Otillar R.P."/>
            <person name="Penning B.W."/>
            <person name="Salamov A.A."/>
            <person name="Wang Y."/>
            <person name="Zhang L."/>
            <person name="Carpita N.C."/>
            <person name="Freeling M."/>
            <person name="Gingle A.R."/>
            <person name="Hash C.T."/>
            <person name="Keller B."/>
            <person name="Klein P."/>
            <person name="Kresovich S."/>
            <person name="McCann M.C."/>
            <person name="Ming R."/>
            <person name="Peterson D.G."/>
            <person name="Mehboob-ur-Rahman"/>
            <person name="Ware D."/>
            <person name="Westhoff P."/>
            <person name="Mayer K.F."/>
            <person name="Messing J."/>
            <person name="Rokhsar D.S."/>
        </authorList>
    </citation>
    <scope>NUCLEOTIDE SEQUENCE [LARGE SCALE GENOMIC DNA]</scope>
    <source>
        <strain evidence="13">cv. BTx623</strain>
    </source>
</reference>
<keyword evidence="7 10" id="KW-1133">Transmembrane helix</keyword>
<dbReference type="InterPro" id="IPR045262">
    <property type="entry name" value="STP/PLT_plant"/>
</dbReference>
<feature type="transmembrane region" description="Helical" evidence="10">
    <location>
        <begin position="202"/>
        <end position="225"/>
    </location>
</feature>
<dbReference type="SUPFAM" id="SSF103473">
    <property type="entry name" value="MFS general substrate transporter"/>
    <property type="match status" value="1"/>
</dbReference>
<evidence type="ECO:0000256" key="2">
    <source>
        <dbReference type="ARBA" id="ARBA00010992"/>
    </source>
</evidence>
<evidence type="ECO:0000313" key="13">
    <source>
        <dbReference type="Proteomes" id="UP000000768"/>
    </source>
</evidence>
<evidence type="ECO:0000256" key="6">
    <source>
        <dbReference type="ARBA" id="ARBA00022847"/>
    </source>
</evidence>
<dbReference type="AlphaFoldDB" id="C5YBA4"/>
<dbReference type="KEGG" id="sbi:8056957"/>
<dbReference type="OMA" id="MERISFW"/>
<feature type="transmembrane region" description="Helical" evidence="10">
    <location>
        <begin position="459"/>
        <end position="479"/>
    </location>
</feature>
<comment type="subcellular location">
    <subcellularLocation>
        <location evidence="1">Membrane</location>
        <topology evidence="1">Multi-pass membrane protein</topology>
    </subcellularLocation>
</comment>
<evidence type="ECO:0000256" key="10">
    <source>
        <dbReference type="SAM" id="Phobius"/>
    </source>
</evidence>
<keyword evidence="3 9" id="KW-0813">Transport</keyword>
<dbReference type="STRING" id="4558.C5YBA4"/>
<feature type="transmembrane region" description="Helical" evidence="10">
    <location>
        <begin position="20"/>
        <end position="46"/>
    </location>
</feature>
<dbReference type="Pfam" id="PF00083">
    <property type="entry name" value="Sugar_tr"/>
    <property type="match status" value="1"/>
</dbReference>
<dbReference type="CDD" id="cd17361">
    <property type="entry name" value="MFS_STP"/>
    <property type="match status" value="1"/>
</dbReference>
<feature type="transmembrane region" description="Helical" evidence="10">
    <location>
        <begin position="428"/>
        <end position="447"/>
    </location>
</feature>
<dbReference type="InterPro" id="IPR020846">
    <property type="entry name" value="MFS_dom"/>
</dbReference>
<dbReference type="GO" id="GO:0015145">
    <property type="term" value="F:monosaccharide transmembrane transporter activity"/>
    <property type="evidence" value="ECO:0007669"/>
    <property type="project" value="InterPro"/>
</dbReference>
<evidence type="ECO:0000256" key="7">
    <source>
        <dbReference type="ARBA" id="ARBA00022989"/>
    </source>
</evidence>
<dbReference type="FunFam" id="1.20.1250.20:FF:000002">
    <property type="entry name" value="Sugar transport protein 13"/>
    <property type="match status" value="1"/>
</dbReference>
<name>C5YBA4_SORBI</name>
<feature type="transmembrane region" description="Helical" evidence="10">
    <location>
        <begin position="116"/>
        <end position="135"/>
    </location>
</feature>
<keyword evidence="6" id="KW-0769">Symport</keyword>
<feature type="domain" description="Major facilitator superfamily (MFS) profile" evidence="11">
    <location>
        <begin position="25"/>
        <end position="482"/>
    </location>
</feature>
<organism evidence="12 13">
    <name type="scientific">Sorghum bicolor</name>
    <name type="common">Sorghum</name>
    <name type="synonym">Sorghum vulgare</name>
    <dbReference type="NCBI Taxonomy" id="4558"/>
    <lineage>
        <taxon>Eukaryota</taxon>
        <taxon>Viridiplantae</taxon>
        <taxon>Streptophyta</taxon>
        <taxon>Embryophyta</taxon>
        <taxon>Tracheophyta</taxon>
        <taxon>Spermatophyta</taxon>
        <taxon>Magnoliopsida</taxon>
        <taxon>Liliopsida</taxon>
        <taxon>Poales</taxon>
        <taxon>Poaceae</taxon>
        <taxon>PACMAD clade</taxon>
        <taxon>Panicoideae</taxon>
        <taxon>Andropogonodae</taxon>
        <taxon>Andropogoneae</taxon>
        <taxon>Sorghinae</taxon>
        <taxon>Sorghum</taxon>
    </lineage>
</organism>
<dbReference type="GO" id="GO:0016020">
    <property type="term" value="C:membrane"/>
    <property type="evidence" value="ECO:0007669"/>
    <property type="project" value="UniProtKB-SubCell"/>
</dbReference>
<evidence type="ECO:0000256" key="5">
    <source>
        <dbReference type="ARBA" id="ARBA00022692"/>
    </source>
</evidence>
<keyword evidence="13" id="KW-1185">Reference proteome</keyword>
<dbReference type="PROSITE" id="PS51257">
    <property type="entry name" value="PROKAR_LIPOPROTEIN"/>
    <property type="match status" value="1"/>
</dbReference>
<dbReference type="Gramene" id="EES11734">
    <property type="protein sequence ID" value="EES11734"/>
    <property type="gene ID" value="SORBI_3006G003600"/>
</dbReference>
<dbReference type="HOGENOM" id="CLU_001265_30_5_1"/>
<reference evidence="13" key="2">
    <citation type="journal article" date="2018" name="Plant J.">
        <title>The Sorghum bicolor reference genome: improved assembly, gene annotations, a transcriptome atlas, and signatures of genome organization.</title>
        <authorList>
            <person name="McCormick R.F."/>
            <person name="Truong S.K."/>
            <person name="Sreedasyam A."/>
            <person name="Jenkins J."/>
            <person name="Shu S."/>
            <person name="Sims D."/>
            <person name="Kennedy M."/>
            <person name="Amirebrahimi M."/>
            <person name="Weers B.D."/>
            <person name="McKinley B."/>
            <person name="Mattison A."/>
            <person name="Morishige D.T."/>
            <person name="Grimwood J."/>
            <person name="Schmutz J."/>
            <person name="Mullet J.E."/>
        </authorList>
    </citation>
    <scope>NUCLEOTIDE SEQUENCE [LARGE SCALE GENOMIC DNA]</scope>
    <source>
        <strain evidence="13">cv. BTx623</strain>
    </source>
</reference>
<feature type="transmembrane region" description="Helical" evidence="10">
    <location>
        <begin position="288"/>
        <end position="314"/>
    </location>
</feature>
<dbReference type="NCBIfam" id="TIGR00879">
    <property type="entry name" value="SP"/>
    <property type="match status" value="1"/>
</dbReference>
<dbReference type="PROSITE" id="PS50850">
    <property type="entry name" value="MFS"/>
    <property type="match status" value="1"/>
</dbReference>
<evidence type="ECO:0000256" key="3">
    <source>
        <dbReference type="ARBA" id="ARBA00022448"/>
    </source>
</evidence>
<dbReference type="Gene3D" id="1.20.1250.20">
    <property type="entry name" value="MFS general substrate transporter like domains"/>
    <property type="match status" value="1"/>
</dbReference>
<evidence type="ECO:0000256" key="8">
    <source>
        <dbReference type="ARBA" id="ARBA00023136"/>
    </source>
</evidence>
<proteinExistence type="inferred from homology"/>
<accession>C5YBA4</accession>
<dbReference type="InParanoid" id="C5YBA4"/>
<dbReference type="InterPro" id="IPR005828">
    <property type="entry name" value="MFS_sugar_transport-like"/>
</dbReference>
<feature type="transmembrane region" description="Helical" evidence="10">
    <location>
        <begin position="354"/>
        <end position="375"/>
    </location>
</feature>
<keyword evidence="4" id="KW-0762">Sugar transport</keyword>
<dbReference type="GO" id="GO:0015293">
    <property type="term" value="F:symporter activity"/>
    <property type="evidence" value="ECO:0007669"/>
    <property type="project" value="UniProtKB-KW"/>
</dbReference>
<dbReference type="OrthoDB" id="5296287at2759"/>
<feature type="transmembrane region" description="Helical" evidence="10">
    <location>
        <begin position="387"/>
        <end position="407"/>
    </location>
</feature>
<feature type="transmembrane region" description="Helical" evidence="10">
    <location>
        <begin position="326"/>
        <end position="347"/>
    </location>
</feature>
<dbReference type="PRINTS" id="PR00171">
    <property type="entry name" value="SUGRTRNSPORT"/>
</dbReference>
<protein>
    <recommendedName>
        <fullName evidence="11">Major facilitator superfamily (MFS) profile domain-containing protein</fullName>
    </recommendedName>
</protein>
<feature type="transmembrane region" description="Helical" evidence="10">
    <location>
        <begin position="175"/>
        <end position="196"/>
    </location>
</feature>
<evidence type="ECO:0000256" key="1">
    <source>
        <dbReference type="ARBA" id="ARBA00004141"/>
    </source>
</evidence>
<dbReference type="EMBL" id="CM000765">
    <property type="protein sequence ID" value="EES11734.1"/>
    <property type="molecule type" value="Genomic_DNA"/>
</dbReference>
<keyword evidence="5 10" id="KW-0812">Transmembrane</keyword>